<evidence type="ECO:0000313" key="2">
    <source>
        <dbReference type="EMBL" id="HCT14998.1"/>
    </source>
</evidence>
<feature type="compositionally biased region" description="Polar residues" evidence="1">
    <location>
        <begin position="67"/>
        <end position="83"/>
    </location>
</feature>
<dbReference type="EMBL" id="DQID01000246">
    <property type="protein sequence ID" value="HCT14998.1"/>
    <property type="molecule type" value="Genomic_DNA"/>
</dbReference>
<feature type="region of interest" description="Disordered" evidence="1">
    <location>
        <begin position="67"/>
        <end position="89"/>
    </location>
</feature>
<comment type="caution">
    <text evidence="2">The sequence shown here is derived from an EMBL/GenBank/DDBJ whole genome shotgun (WGS) entry which is preliminary data.</text>
</comment>
<gene>
    <name evidence="2" type="ORF">DIW82_09515</name>
</gene>
<proteinExistence type="predicted"/>
<evidence type="ECO:0000313" key="3">
    <source>
        <dbReference type="Proteomes" id="UP000261739"/>
    </source>
</evidence>
<evidence type="ECO:0008006" key="4">
    <source>
        <dbReference type="Google" id="ProtNLM"/>
    </source>
</evidence>
<organism evidence="2 3">
    <name type="scientific">Corynebacterium nuruki</name>
    <dbReference type="NCBI Taxonomy" id="1032851"/>
    <lineage>
        <taxon>Bacteria</taxon>
        <taxon>Bacillati</taxon>
        <taxon>Actinomycetota</taxon>
        <taxon>Actinomycetes</taxon>
        <taxon>Mycobacteriales</taxon>
        <taxon>Corynebacteriaceae</taxon>
        <taxon>Corynebacterium</taxon>
    </lineage>
</organism>
<protein>
    <recommendedName>
        <fullName evidence="4">Nuclear transport factor 2 family protein</fullName>
    </recommendedName>
</protein>
<evidence type="ECO:0000256" key="1">
    <source>
        <dbReference type="SAM" id="MobiDB-lite"/>
    </source>
</evidence>
<name>A0A3D4T0E7_9CORY</name>
<dbReference type="Proteomes" id="UP000261739">
    <property type="component" value="Unassembled WGS sequence"/>
</dbReference>
<reference evidence="2 3" key="1">
    <citation type="journal article" date="2018" name="Nat. Biotechnol.">
        <title>A standardized bacterial taxonomy based on genome phylogeny substantially revises the tree of life.</title>
        <authorList>
            <person name="Parks D.H."/>
            <person name="Chuvochina M."/>
            <person name="Waite D.W."/>
            <person name="Rinke C."/>
            <person name="Skarshewski A."/>
            <person name="Chaumeil P.A."/>
            <person name="Hugenholtz P."/>
        </authorList>
    </citation>
    <scope>NUCLEOTIDE SEQUENCE [LARGE SCALE GENOMIC DNA]</scope>
    <source>
        <strain evidence="2">UBA11247</strain>
    </source>
</reference>
<sequence length="97" mass="10524">MADQRSQADFDQYTLDNYCAAYIDSRGGRDALQGEVDRTRTDDHDVNAQITVDSVDDIRIDGDHATAVTNGTVNGQPSSSPATYQREGGAWKICPTA</sequence>
<accession>A0A3D4T0E7</accession>
<dbReference type="STRING" id="863239.GCA_000213935_00285"/>
<dbReference type="AlphaFoldDB" id="A0A3D4T0E7"/>